<accession>A0A9P6D569</accession>
<gene>
    <name evidence="2" type="ORF">BDN70DRAFT_872925</name>
</gene>
<evidence type="ECO:0000313" key="2">
    <source>
        <dbReference type="EMBL" id="KAF9484224.1"/>
    </source>
</evidence>
<dbReference type="EMBL" id="MU155146">
    <property type="protein sequence ID" value="KAF9484224.1"/>
    <property type="molecule type" value="Genomic_DNA"/>
</dbReference>
<keyword evidence="3" id="KW-1185">Reference proteome</keyword>
<feature type="region of interest" description="Disordered" evidence="1">
    <location>
        <begin position="206"/>
        <end position="300"/>
    </location>
</feature>
<name>A0A9P6D569_9AGAR</name>
<organism evidence="2 3">
    <name type="scientific">Pholiota conissans</name>
    <dbReference type="NCBI Taxonomy" id="109636"/>
    <lineage>
        <taxon>Eukaryota</taxon>
        <taxon>Fungi</taxon>
        <taxon>Dikarya</taxon>
        <taxon>Basidiomycota</taxon>
        <taxon>Agaricomycotina</taxon>
        <taxon>Agaricomycetes</taxon>
        <taxon>Agaricomycetidae</taxon>
        <taxon>Agaricales</taxon>
        <taxon>Agaricineae</taxon>
        <taxon>Strophariaceae</taxon>
        <taxon>Pholiota</taxon>
    </lineage>
</organism>
<feature type="compositionally biased region" description="Acidic residues" evidence="1">
    <location>
        <begin position="217"/>
        <end position="236"/>
    </location>
</feature>
<dbReference type="Proteomes" id="UP000807469">
    <property type="component" value="Unassembled WGS sequence"/>
</dbReference>
<feature type="compositionally biased region" description="Basic and acidic residues" evidence="1">
    <location>
        <begin position="253"/>
        <end position="266"/>
    </location>
</feature>
<feature type="compositionally biased region" description="Polar residues" evidence="1">
    <location>
        <begin position="1"/>
        <end position="10"/>
    </location>
</feature>
<feature type="compositionally biased region" description="Low complexity" evidence="1">
    <location>
        <begin position="372"/>
        <end position="390"/>
    </location>
</feature>
<comment type="caution">
    <text evidence="2">The sequence shown here is derived from an EMBL/GenBank/DDBJ whole genome shotgun (WGS) entry which is preliminary data.</text>
</comment>
<dbReference type="AlphaFoldDB" id="A0A9P6D569"/>
<evidence type="ECO:0000256" key="1">
    <source>
        <dbReference type="SAM" id="MobiDB-lite"/>
    </source>
</evidence>
<sequence>MARSTASNAKKTPAKANQKAKKGASGKKSILDMPLDSDDDGRPETEDVAVDWKDEKLNWDLINYINDCDTVKQGLFPSPGNDTRSGKGVPKSDHHYAIAVFLFANHPKYKTAFSRINTVAGKRIWATKIKNRLSMLVKACRQYTAQMGATGAGITSEDQIDMSLSNNFTTMWGLIREAFPWYFVLRDLISERPNITPVGLGNTSTGFDLNLLGPQEPDNDSDDDNSNNGDDDDDDNNNSCQAIDDGTVSEAGSHGEDVKPDVKPDFSGKASRKRTGAKPSTSAAAPKPPKKPKTSHEKFSEIAIKEEETTQKLLDIKKQKMANDSTVNVAQIQAKAQLKIRRAELQAQVIARREEHQFQLELARIQSRVGPSTASSASSSSSPFPYTFDDSSSDGPFPPFNF</sequence>
<protein>
    <submittedName>
        <fullName evidence="2">Uncharacterized protein</fullName>
    </submittedName>
</protein>
<feature type="region of interest" description="Disordered" evidence="1">
    <location>
        <begin position="367"/>
        <end position="402"/>
    </location>
</feature>
<reference evidence="2" key="1">
    <citation type="submission" date="2020-11" db="EMBL/GenBank/DDBJ databases">
        <authorList>
            <consortium name="DOE Joint Genome Institute"/>
            <person name="Ahrendt S."/>
            <person name="Riley R."/>
            <person name="Andreopoulos W."/>
            <person name="Labutti K."/>
            <person name="Pangilinan J."/>
            <person name="Ruiz-Duenas F.J."/>
            <person name="Barrasa J.M."/>
            <person name="Sanchez-Garcia M."/>
            <person name="Camarero S."/>
            <person name="Miyauchi S."/>
            <person name="Serrano A."/>
            <person name="Linde D."/>
            <person name="Babiker R."/>
            <person name="Drula E."/>
            <person name="Ayuso-Fernandez I."/>
            <person name="Pacheco R."/>
            <person name="Padilla G."/>
            <person name="Ferreira P."/>
            <person name="Barriuso J."/>
            <person name="Kellner H."/>
            <person name="Castanera R."/>
            <person name="Alfaro M."/>
            <person name="Ramirez L."/>
            <person name="Pisabarro A.G."/>
            <person name="Kuo A."/>
            <person name="Tritt A."/>
            <person name="Lipzen A."/>
            <person name="He G."/>
            <person name="Yan M."/>
            <person name="Ng V."/>
            <person name="Cullen D."/>
            <person name="Martin F."/>
            <person name="Rosso M.-N."/>
            <person name="Henrissat B."/>
            <person name="Hibbett D."/>
            <person name="Martinez A.T."/>
            <person name="Grigoriev I.V."/>
        </authorList>
    </citation>
    <scope>NUCLEOTIDE SEQUENCE</scope>
    <source>
        <strain evidence="2">CIRM-BRFM 674</strain>
    </source>
</reference>
<evidence type="ECO:0000313" key="3">
    <source>
        <dbReference type="Proteomes" id="UP000807469"/>
    </source>
</evidence>
<dbReference type="OrthoDB" id="3269701at2759"/>
<feature type="region of interest" description="Disordered" evidence="1">
    <location>
        <begin position="1"/>
        <end position="47"/>
    </location>
</feature>
<proteinExistence type="predicted"/>